<feature type="domain" description="AMP-binding enzyme C-terminal" evidence="5">
    <location>
        <begin position="474"/>
        <end position="553"/>
    </location>
</feature>
<evidence type="ECO:0000256" key="2">
    <source>
        <dbReference type="ARBA" id="ARBA00006432"/>
    </source>
</evidence>
<dbReference type="PANTHER" id="PTHR24096:SF394">
    <property type="entry name" value="LUCIFERIN 4-MONOOXYGENASE"/>
    <property type="match status" value="1"/>
</dbReference>
<dbReference type="InterPro" id="IPR000873">
    <property type="entry name" value="AMP-dep_synth/lig_dom"/>
</dbReference>
<evidence type="ECO:0000256" key="3">
    <source>
        <dbReference type="ARBA" id="ARBA00023140"/>
    </source>
</evidence>
<keyword evidence="7" id="KW-1185">Reference proteome</keyword>
<accession>A0A8K0KGV5</accession>
<dbReference type="GO" id="GO:0046949">
    <property type="term" value="P:fatty-acyl-CoA biosynthetic process"/>
    <property type="evidence" value="ECO:0007669"/>
    <property type="project" value="TreeGrafter"/>
</dbReference>
<name>A0A8K0KGV5_LADFU</name>
<dbReference type="OrthoDB" id="10253869at2759"/>
<proteinExistence type="inferred from homology"/>
<sequence>MLHLQTCSITGLSYTYQELRNRCHRFSRALVTPPEDGGVGLQKGDVIALLMHNCPEYPLVFLGAIEAGVTVTTANPSFTAGEISRQLNMTKTRILVTKAAFLEKAGAAIQDVPSCNRIIVIDDLDSKCTANNCLSFTTLMSTFSNSGSVVHAEPLDLDSTVVLPFSSGTEGLPKGVELTHTNLVSAIQMAEHPEFIDSADSEKQDVCLAVLPFYHIYGMNGLMNLSIRVGREIVAVPKFESTTFIDTIKKFKNDKRKTFKYTFLMDESDHELTLRCWKCSLRKQLGTGTVQRPFAGLWVPSVVYLVPPLLLFLAKHPDVRAEDLASIRQVICGAAPATKTIIDAFLERAERKNVDFREGYGLTETSALGTLIPKWAGTFKTGSCGCLMPFTEARIVDSSGKGVGAFSKGELLIRGPQIMKGYLNNEEATKKTIDEDGWLHTGDIAYFDEDGFFYIVDRLKELIKVKGNQVSPTELEEILHQYPGVADVAVVGIPDLRAGELPAAFVVRTDDKQGSDLKAEDLHSFLSTKVAQFKQLLGGIRFLDSIPKSVSGKVLRRELLQIVEKEKLQK</sequence>
<reference evidence="6" key="2">
    <citation type="submission" date="2017-10" db="EMBL/GenBank/DDBJ databases">
        <title>Ladona fulva Genome sequencing and assembly.</title>
        <authorList>
            <person name="Murali S."/>
            <person name="Richards S."/>
            <person name="Bandaranaike D."/>
            <person name="Bellair M."/>
            <person name="Blankenburg K."/>
            <person name="Chao H."/>
            <person name="Dinh H."/>
            <person name="Doddapaneni H."/>
            <person name="Dugan-Rocha S."/>
            <person name="Elkadiri S."/>
            <person name="Gnanaolivu R."/>
            <person name="Hernandez B."/>
            <person name="Skinner E."/>
            <person name="Javaid M."/>
            <person name="Lee S."/>
            <person name="Li M."/>
            <person name="Ming W."/>
            <person name="Munidasa M."/>
            <person name="Muniz J."/>
            <person name="Nguyen L."/>
            <person name="Hughes D."/>
            <person name="Osuji N."/>
            <person name="Pu L.-L."/>
            <person name="Puazo M."/>
            <person name="Qu C."/>
            <person name="Quiroz J."/>
            <person name="Raj R."/>
            <person name="Weissenberger G."/>
            <person name="Xin Y."/>
            <person name="Zou X."/>
            <person name="Han Y."/>
            <person name="Worley K."/>
            <person name="Muzny D."/>
            <person name="Gibbs R."/>
        </authorList>
    </citation>
    <scope>NUCLEOTIDE SEQUENCE</scope>
    <source>
        <strain evidence="6">Sampled in the wild</strain>
    </source>
</reference>
<dbReference type="AlphaFoldDB" id="A0A8K0KGV5"/>
<evidence type="ECO:0000256" key="1">
    <source>
        <dbReference type="ARBA" id="ARBA00004275"/>
    </source>
</evidence>
<dbReference type="SUPFAM" id="SSF56801">
    <property type="entry name" value="Acetyl-CoA synthetase-like"/>
    <property type="match status" value="1"/>
</dbReference>
<comment type="caution">
    <text evidence="6">The sequence shown here is derived from an EMBL/GenBank/DDBJ whole genome shotgun (WGS) entry which is preliminary data.</text>
</comment>
<dbReference type="GO" id="GO:0005777">
    <property type="term" value="C:peroxisome"/>
    <property type="evidence" value="ECO:0007669"/>
    <property type="project" value="UniProtKB-SubCell"/>
</dbReference>
<dbReference type="EMBL" id="KZ308718">
    <property type="protein sequence ID" value="KAG8233460.1"/>
    <property type="molecule type" value="Genomic_DNA"/>
</dbReference>
<dbReference type="Gene3D" id="3.30.300.30">
    <property type="match status" value="1"/>
</dbReference>
<evidence type="ECO:0000259" key="5">
    <source>
        <dbReference type="Pfam" id="PF13193"/>
    </source>
</evidence>
<feature type="domain" description="AMP-dependent synthetase/ligase" evidence="4">
    <location>
        <begin position="13"/>
        <end position="252"/>
    </location>
</feature>
<dbReference type="InterPro" id="IPR042099">
    <property type="entry name" value="ANL_N_sf"/>
</dbReference>
<feature type="domain" description="AMP-dependent synthetase/ligase" evidence="4">
    <location>
        <begin position="300"/>
        <end position="423"/>
    </location>
</feature>
<comment type="subcellular location">
    <subcellularLocation>
        <location evidence="1">Peroxisome</location>
    </subcellularLocation>
</comment>
<dbReference type="PROSITE" id="PS00455">
    <property type="entry name" value="AMP_BINDING"/>
    <property type="match status" value="1"/>
</dbReference>
<dbReference type="Pfam" id="PF13193">
    <property type="entry name" value="AMP-binding_C"/>
    <property type="match status" value="1"/>
</dbReference>
<dbReference type="InterPro" id="IPR045851">
    <property type="entry name" value="AMP-bd_C_sf"/>
</dbReference>
<reference evidence="6" key="1">
    <citation type="submission" date="2013-04" db="EMBL/GenBank/DDBJ databases">
        <authorList>
            <person name="Qu J."/>
            <person name="Murali S.C."/>
            <person name="Bandaranaike D."/>
            <person name="Bellair M."/>
            <person name="Blankenburg K."/>
            <person name="Chao H."/>
            <person name="Dinh H."/>
            <person name="Doddapaneni H."/>
            <person name="Downs B."/>
            <person name="Dugan-Rocha S."/>
            <person name="Elkadiri S."/>
            <person name="Gnanaolivu R.D."/>
            <person name="Hernandez B."/>
            <person name="Javaid M."/>
            <person name="Jayaseelan J.C."/>
            <person name="Lee S."/>
            <person name="Li M."/>
            <person name="Ming W."/>
            <person name="Munidasa M."/>
            <person name="Muniz J."/>
            <person name="Nguyen L."/>
            <person name="Ongeri F."/>
            <person name="Osuji N."/>
            <person name="Pu L.-L."/>
            <person name="Puazo M."/>
            <person name="Qu C."/>
            <person name="Quiroz J."/>
            <person name="Raj R."/>
            <person name="Weissenberger G."/>
            <person name="Xin Y."/>
            <person name="Zou X."/>
            <person name="Han Y."/>
            <person name="Richards S."/>
            <person name="Worley K."/>
            <person name="Muzny D."/>
            <person name="Gibbs R."/>
        </authorList>
    </citation>
    <scope>NUCLEOTIDE SEQUENCE</scope>
    <source>
        <strain evidence="6">Sampled in the wild</strain>
    </source>
</reference>
<keyword evidence="3" id="KW-0576">Peroxisome</keyword>
<evidence type="ECO:0000259" key="4">
    <source>
        <dbReference type="Pfam" id="PF00501"/>
    </source>
</evidence>
<evidence type="ECO:0000313" key="6">
    <source>
        <dbReference type="EMBL" id="KAG8233460.1"/>
    </source>
</evidence>
<dbReference type="FunFam" id="3.30.300.30:FF:000007">
    <property type="entry name" value="4-coumarate--CoA ligase 2"/>
    <property type="match status" value="1"/>
</dbReference>
<dbReference type="InterPro" id="IPR025110">
    <property type="entry name" value="AMP-bd_C"/>
</dbReference>
<dbReference type="InterPro" id="IPR020845">
    <property type="entry name" value="AMP-binding_CS"/>
</dbReference>
<dbReference type="CDD" id="cd05911">
    <property type="entry name" value="Firefly_Luc_like"/>
    <property type="match status" value="1"/>
</dbReference>
<dbReference type="Proteomes" id="UP000792457">
    <property type="component" value="Unassembled WGS sequence"/>
</dbReference>
<evidence type="ECO:0000313" key="7">
    <source>
        <dbReference type="Proteomes" id="UP000792457"/>
    </source>
</evidence>
<comment type="similarity">
    <text evidence="2">Belongs to the ATP-dependent AMP-binding enzyme family.</text>
</comment>
<organism evidence="6 7">
    <name type="scientific">Ladona fulva</name>
    <name type="common">Scarce chaser dragonfly</name>
    <name type="synonym">Libellula fulva</name>
    <dbReference type="NCBI Taxonomy" id="123851"/>
    <lineage>
        <taxon>Eukaryota</taxon>
        <taxon>Metazoa</taxon>
        <taxon>Ecdysozoa</taxon>
        <taxon>Arthropoda</taxon>
        <taxon>Hexapoda</taxon>
        <taxon>Insecta</taxon>
        <taxon>Pterygota</taxon>
        <taxon>Palaeoptera</taxon>
        <taxon>Odonata</taxon>
        <taxon>Epiprocta</taxon>
        <taxon>Anisoptera</taxon>
        <taxon>Libelluloidea</taxon>
        <taxon>Libellulidae</taxon>
        <taxon>Ladona</taxon>
    </lineage>
</organism>
<dbReference type="PANTHER" id="PTHR24096">
    <property type="entry name" value="LONG-CHAIN-FATTY-ACID--COA LIGASE"/>
    <property type="match status" value="1"/>
</dbReference>
<dbReference type="Gene3D" id="3.40.50.12780">
    <property type="entry name" value="N-terminal domain of ligase-like"/>
    <property type="match status" value="2"/>
</dbReference>
<gene>
    <name evidence="6" type="ORF">J437_LFUL010571</name>
</gene>
<dbReference type="GO" id="GO:0004467">
    <property type="term" value="F:long-chain fatty acid-CoA ligase activity"/>
    <property type="evidence" value="ECO:0007669"/>
    <property type="project" value="TreeGrafter"/>
</dbReference>
<dbReference type="Pfam" id="PF00501">
    <property type="entry name" value="AMP-binding"/>
    <property type="match status" value="2"/>
</dbReference>
<protein>
    <submittedName>
        <fullName evidence="6">Uncharacterized protein</fullName>
    </submittedName>
</protein>